<evidence type="ECO:0000256" key="5">
    <source>
        <dbReference type="SAM" id="MobiDB-lite"/>
    </source>
</evidence>
<dbReference type="RefSeq" id="WP_160588792.1">
    <property type="nucleotide sequence ID" value="NZ_BMHN01000001.1"/>
</dbReference>
<dbReference type="InterPro" id="IPR020846">
    <property type="entry name" value="MFS_dom"/>
</dbReference>
<feature type="transmembrane region" description="Helical" evidence="6">
    <location>
        <begin position="317"/>
        <end position="345"/>
    </location>
</feature>
<feature type="transmembrane region" description="Helical" evidence="6">
    <location>
        <begin position="65"/>
        <end position="85"/>
    </location>
</feature>
<feature type="transmembrane region" description="Helical" evidence="6">
    <location>
        <begin position="165"/>
        <end position="192"/>
    </location>
</feature>
<dbReference type="PANTHER" id="PTHR23546">
    <property type="entry name" value="TRANSPORT PROTEIN"/>
    <property type="match status" value="1"/>
</dbReference>
<dbReference type="AlphaFoldDB" id="A0A845QDZ0"/>
<keyword evidence="9" id="KW-1185">Reference proteome</keyword>
<evidence type="ECO:0000256" key="6">
    <source>
        <dbReference type="SAM" id="Phobius"/>
    </source>
</evidence>
<feature type="domain" description="Major facilitator superfamily (MFS) profile" evidence="7">
    <location>
        <begin position="31"/>
        <end position="419"/>
    </location>
</feature>
<dbReference type="PANTHER" id="PTHR23546:SF1">
    <property type="entry name" value="MEMBRANE PROTEIN"/>
    <property type="match status" value="1"/>
</dbReference>
<dbReference type="InterPro" id="IPR011701">
    <property type="entry name" value="MFS"/>
</dbReference>
<evidence type="ECO:0000313" key="8">
    <source>
        <dbReference type="EMBL" id="NBG96783.1"/>
    </source>
</evidence>
<evidence type="ECO:0000256" key="1">
    <source>
        <dbReference type="ARBA" id="ARBA00004141"/>
    </source>
</evidence>
<dbReference type="GeneID" id="300653712"/>
<dbReference type="Gene3D" id="1.20.1250.20">
    <property type="entry name" value="MFS general substrate transporter like domains"/>
    <property type="match status" value="1"/>
</dbReference>
<dbReference type="PRINTS" id="PR01035">
    <property type="entry name" value="TCRTETA"/>
</dbReference>
<keyword evidence="2 6" id="KW-0812">Transmembrane</keyword>
<comment type="subcellular location">
    <subcellularLocation>
        <location evidence="1">Membrane</location>
        <topology evidence="1">Multi-pass membrane protein</topology>
    </subcellularLocation>
</comment>
<proteinExistence type="predicted"/>
<evidence type="ECO:0000313" key="9">
    <source>
        <dbReference type="Proteomes" id="UP000470384"/>
    </source>
</evidence>
<dbReference type="OrthoDB" id="9810492at2"/>
<keyword evidence="4 6" id="KW-0472">Membrane</keyword>
<dbReference type="Proteomes" id="UP000470384">
    <property type="component" value="Unassembled WGS sequence"/>
</dbReference>
<evidence type="ECO:0000256" key="3">
    <source>
        <dbReference type="ARBA" id="ARBA00022989"/>
    </source>
</evidence>
<dbReference type="PROSITE" id="PS50850">
    <property type="entry name" value="MFS"/>
    <property type="match status" value="1"/>
</dbReference>
<dbReference type="InterPro" id="IPR001958">
    <property type="entry name" value="Tet-R_TetA/multi-R_MdtG-like"/>
</dbReference>
<keyword evidence="3 6" id="KW-1133">Transmembrane helix</keyword>
<organism evidence="8 9">
    <name type="scientific">Pyruvatibacter mobilis</name>
    <dbReference type="NCBI Taxonomy" id="1712261"/>
    <lineage>
        <taxon>Bacteria</taxon>
        <taxon>Pseudomonadati</taxon>
        <taxon>Pseudomonadota</taxon>
        <taxon>Alphaproteobacteria</taxon>
        <taxon>Hyphomicrobiales</taxon>
        <taxon>Parvibaculaceae</taxon>
        <taxon>Pyruvatibacter</taxon>
    </lineage>
</organism>
<sequence length="438" mass="46289">MTPNSDKNPGAPKGDDLPGLQQTSPEERKRAFGILFFCLLCVGMGQSLFFAILPPIARDLGLSEVQVGAIFSLSALLWVLSSPYWGRTSDVIGRKKVILIGLAGFGVSTIGFAIFIWMGMNGMVSIALLFPMLVGVRAIFGTFGSGTMPAAQAYVADRTTRAERASGVATIGAAFGMGTVIGPGVAAALIVFGLLAPFFTVGSLAFLSALAIWFLLPERTRPREREDKKKRLKVMDTRVWPFLTVGVLTAMGQSIVVQVSAFYFQDTLSLSVEDAAQMVGIGMMAMAMATLFAQLVLIRRFNLSVQMMLRSGTVVMLVAFALMIAGGNYATLVMALVAAGLGFGLLRPGLSAAASLSVEPDEQGAIAGFIGSTAAMGHVVNPFIALPLYQIMPEAPFILAAVLMAVMGVFIVLHPLVSSVRSGVDDDDDHDGHTVPKG</sequence>
<feature type="region of interest" description="Disordered" evidence="5">
    <location>
        <begin position="1"/>
        <end position="22"/>
    </location>
</feature>
<feature type="transmembrane region" description="Helical" evidence="6">
    <location>
        <begin position="275"/>
        <end position="297"/>
    </location>
</feature>
<dbReference type="GO" id="GO:0022857">
    <property type="term" value="F:transmembrane transporter activity"/>
    <property type="evidence" value="ECO:0007669"/>
    <property type="project" value="InterPro"/>
</dbReference>
<feature type="transmembrane region" description="Helical" evidence="6">
    <location>
        <begin position="31"/>
        <end position="53"/>
    </location>
</feature>
<gene>
    <name evidence="8" type="ORF">GTQ45_13665</name>
</gene>
<feature type="transmembrane region" description="Helical" evidence="6">
    <location>
        <begin position="397"/>
        <end position="417"/>
    </location>
</feature>
<feature type="transmembrane region" description="Helical" evidence="6">
    <location>
        <begin position="97"/>
        <end position="118"/>
    </location>
</feature>
<protein>
    <submittedName>
        <fullName evidence="8">MFS transporter</fullName>
    </submittedName>
</protein>
<reference evidence="8 9" key="1">
    <citation type="journal article" date="2016" name="Int. J. Syst. Evol. Microbiol.">
        <title>Pyruvatibacter mobilis gen. nov., sp. nov., a marine bacterium from the culture broth of Picochlorum sp. 122.</title>
        <authorList>
            <person name="Wang G."/>
            <person name="Tang M."/>
            <person name="Wu H."/>
            <person name="Dai S."/>
            <person name="Li T."/>
            <person name="Chen C."/>
            <person name="He H."/>
            <person name="Fan J."/>
            <person name="Xiang W."/>
            <person name="Li X."/>
        </authorList>
    </citation>
    <scope>NUCLEOTIDE SEQUENCE [LARGE SCALE GENOMIC DNA]</scope>
    <source>
        <strain evidence="8 9">GYP-11</strain>
    </source>
</reference>
<feature type="transmembrane region" description="Helical" evidence="6">
    <location>
        <begin position="237"/>
        <end position="263"/>
    </location>
</feature>
<dbReference type="Pfam" id="PF07690">
    <property type="entry name" value="MFS_1"/>
    <property type="match status" value="1"/>
</dbReference>
<evidence type="ECO:0000259" key="7">
    <source>
        <dbReference type="PROSITE" id="PS50850"/>
    </source>
</evidence>
<comment type="caution">
    <text evidence="8">The sequence shown here is derived from an EMBL/GenBank/DDBJ whole genome shotgun (WGS) entry which is preliminary data.</text>
</comment>
<dbReference type="GO" id="GO:0016020">
    <property type="term" value="C:membrane"/>
    <property type="evidence" value="ECO:0007669"/>
    <property type="project" value="UniProtKB-SubCell"/>
</dbReference>
<name>A0A845QDZ0_9HYPH</name>
<feature type="transmembrane region" description="Helical" evidence="6">
    <location>
        <begin position="198"/>
        <end position="216"/>
    </location>
</feature>
<dbReference type="InterPro" id="IPR036259">
    <property type="entry name" value="MFS_trans_sf"/>
</dbReference>
<dbReference type="SUPFAM" id="SSF103473">
    <property type="entry name" value="MFS general substrate transporter"/>
    <property type="match status" value="1"/>
</dbReference>
<dbReference type="EMBL" id="WXYQ01000011">
    <property type="protein sequence ID" value="NBG96783.1"/>
    <property type="molecule type" value="Genomic_DNA"/>
</dbReference>
<accession>A0A845QDZ0</accession>
<evidence type="ECO:0000256" key="4">
    <source>
        <dbReference type="ARBA" id="ARBA00023136"/>
    </source>
</evidence>
<feature type="transmembrane region" description="Helical" evidence="6">
    <location>
        <begin position="365"/>
        <end position="385"/>
    </location>
</feature>
<dbReference type="CDD" id="cd17330">
    <property type="entry name" value="MFS_SLC46_TetA_like"/>
    <property type="match status" value="1"/>
</dbReference>
<evidence type="ECO:0000256" key="2">
    <source>
        <dbReference type="ARBA" id="ARBA00022692"/>
    </source>
</evidence>